<dbReference type="Proteomes" id="UP000199601">
    <property type="component" value="Unassembled WGS sequence"/>
</dbReference>
<reference evidence="2" key="1">
    <citation type="submission" date="2015-03" db="EMBL/GenBank/DDBJ databases">
        <authorList>
            <person name="Urmite Genomes"/>
        </authorList>
    </citation>
    <scope>NUCLEOTIDE SEQUENCE [LARGE SCALE GENOMIC DNA]</scope>
    <source>
        <strain evidence="2">CSUR P1344</strain>
    </source>
</reference>
<accession>A0A0U1DX90</accession>
<evidence type="ECO:0000313" key="2">
    <source>
        <dbReference type="Proteomes" id="UP000199601"/>
    </source>
</evidence>
<name>A0A0U1DX90_9MYCO</name>
<sequence>MNAAWPDPAAPLDLAALNGPGGQRYWRERAAARDAAHVEAARLAVLDQALAAARNGFLAPDWRERGLATEVAAAAGGGSNNVWAWLEIAGADRDLWEPGVLAAAAVAGERLTWRHALQRWYARSWQVKAAQQTAPGSLSRWAGFNLVLEYLAAGSDGGLSPRWSAVLDRHSGPWPAVIQASCNGRFTVWEPLAAHALLVELDRLARAHVRPASGGEAVDWRRRHLARINRWRMPGERERAQDGLWLMSPDERLGRLPQCWLPPTV</sequence>
<dbReference type="EMBL" id="CTEC01000004">
    <property type="protein sequence ID" value="CQD23364.1"/>
    <property type="molecule type" value="Genomic_DNA"/>
</dbReference>
<dbReference type="AlphaFoldDB" id="A0A0U1DX90"/>
<protein>
    <submittedName>
        <fullName evidence="1">Uncharacterized protein</fullName>
    </submittedName>
</protein>
<evidence type="ECO:0000313" key="1">
    <source>
        <dbReference type="EMBL" id="CQD23364.1"/>
    </source>
</evidence>
<keyword evidence="2" id="KW-1185">Reference proteome</keyword>
<gene>
    <name evidence="1" type="ORF">BN000_05831</name>
</gene>
<proteinExistence type="predicted"/>
<organism evidence="1 2">
    <name type="scientific">Mycobacterium europaeum</name>
    <dbReference type="NCBI Taxonomy" id="761804"/>
    <lineage>
        <taxon>Bacteria</taxon>
        <taxon>Bacillati</taxon>
        <taxon>Actinomycetota</taxon>
        <taxon>Actinomycetes</taxon>
        <taxon>Mycobacteriales</taxon>
        <taxon>Mycobacteriaceae</taxon>
        <taxon>Mycobacterium</taxon>
        <taxon>Mycobacterium simiae complex</taxon>
    </lineage>
</organism>
<dbReference type="RefSeq" id="WP_090423500.1">
    <property type="nucleotide sequence ID" value="NZ_CTEC01000004.1"/>
</dbReference>